<keyword evidence="1 2" id="KW-0344">Guanine-nucleotide releasing factor</keyword>
<dbReference type="OMA" id="HERAGTH"/>
<dbReference type="EnsemblMetazoa" id="HelroT80378">
    <property type="protein sequence ID" value="HelroP80378"/>
    <property type="gene ID" value="HelroG80378"/>
</dbReference>
<dbReference type="InterPro" id="IPR036964">
    <property type="entry name" value="RASGEF_cat_dom_sf"/>
</dbReference>
<dbReference type="KEGG" id="hro:HELRODRAFT_80378"/>
<dbReference type="PANTHER" id="PTHR23113">
    <property type="entry name" value="GUANINE NUCLEOTIDE EXCHANGE FACTOR"/>
    <property type="match status" value="1"/>
</dbReference>
<evidence type="ECO:0000313" key="6">
    <source>
        <dbReference type="Proteomes" id="UP000015101"/>
    </source>
</evidence>
<evidence type="ECO:0000256" key="1">
    <source>
        <dbReference type="ARBA" id="ARBA00022658"/>
    </source>
</evidence>
<dbReference type="STRING" id="6412.T1G401"/>
<protein>
    <recommendedName>
        <fullName evidence="3">Ras-GEF domain-containing protein</fullName>
    </recommendedName>
</protein>
<dbReference type="InterPro" id="IPR008937">
    <property type="entry name" value="Ras-like_GEF"/>
</dbReference>
<evidence type="ECO:0000259" key="3">
    <source>
        <dbReference type="PROSITE" id="PS50009"/>
    </source>
</evidence>
<reference evidence="6" key="1">
    <citation type="submission" date="2012-12" db="EMBL/GenBank/DDBJ databases">
        <authorList>
            <person name="Hellsten U."/>
            <person name="Grimwood J."/>
            <person name="Chapman J.A."/>
            <person name="Shapiro H."/>
            <person name="Aerts A."/>
            <person name="Otillar R.P."/>
            <person name="Terry A.Y."/>
            <person name="Boore J.L."/>
            <person name="Simakov O."/>
            <person name="Marletaz F."/>
            <person name="Cho S.-J."/>
            <person name="Edsinger-Gonzales E."/>
            <person name="Havlak P."/>
            <person name="Kuo D.-H."/>
            <person name="Larsson T."/>
            <person name="Lv J."/>
            <person name="Arendt D."/>
            <person name="Savage R."/>
            <person name="Osoegawa K."/>
            <person name="de Jong P."/>
            <person name="Lindberg D.R."/>
            <person name="Seaver E.C."/>
            <person name="Weisblat D.A."/>
            <person name="Putnam N.H."/>
            <person name="Grigoriev I.V."/>
            <person name="Rokhsar D.S."/>
        </authorList>
    </citation>
    <scope>NUCLEOTIDE SEQUENCE</scope>
</reference>
<dbReference type="PROSITE" id="PS50009">
    <property type="entry name" value="RASGEF_CAT"/>
    <property type="match status" value="1"/>
</dbReference>
<keyword evidence="6" id="KW-1185">Reference proteome</keyword>
<dbReference type="OrthoDB" id="10254377at2759"/>
<reference evidence="4 6" key="2">
    <citation type="journal article" date="2013" name="Nature">
        <title>Insights into bilaterian evolution from three spiralian genomes.</title>
        <authorList>
            <person name="Simakov O."/>
            <person name="Marletaz F."/>
            <person name="Cho S.J."/>
            <person name="Edsinger-Gonzales E."/>
            <person name="Havlak P."/>
            <person name="Hellsten U."/>
            <person name="Kuo D.H."/>
            <person name="Larsson T."/>
            <person name="Lv J."/>
            <person name="Arendt D."/>
            <person name="Savage R."/>
            <person name="Osoegawa K."/>
            <person name="de Jong P."/>
            <person name="Grimwood J."/>
            <person name="Chapman J.A."/>
            <person name="Shapiro H."/>
            <person name="Aerts A."/>
            <person name="Otillar R.P."/>
            <person name="Terry A.Y."/>
            <person name="Boore J.L."/>
            <person name="Grigoriev I.V."/>
            <person name="Lindberg D.R."/>
            <person name="Seaver E.C."/>
            <person name="Weisblat D.A."/>
            <person name="Putnam N.H."/>
            <person name="Rokhsar D.S."/>
        </authorList>
    </citation>
    <scope>NUCLEOTIDE SEQUENCE</scope>
</reference>
<dbReference type="eggNOG" id="KOG3417">
    <property type="taxonomic scope" value="Eukaryota"/>
</dbReference>
<sequence>MKRKPSNSTPTKHKILAIPALGGTTSTLTASHSNSSALSATTSPSKYHDGMVVTDLLKVSSENFASQMTVMDMIIFKAIQPEELTTCSWTAKDKLTVAPNVVAFTRRFNHINFWVQKEILSGTSVKARGEIMSHFIKIAKHLLELNNLHSALAIVSALQSAAVYRLEKTWSMLSKKDRHTYDKLSDLFSANDNHSKLREHINSSRLPIIPYLGLYLTDLIYIDVAHPNSSGGVETERRRVKMNNIIRMITEFQLSNYDHLPTYPNIQTYLNSVRYIEELQKFVEDDNYKYVCCVRVCVFVCVFVLCVCVRERERETETERETDRQTERERERRWL</sequence>
<dbReference type="CTD" id="20215799"/>
<proteinExistence type="predicted"/>
<dbReference type="GO" id="GO:0005886">
    <property type="term" value="C:plasma membrane"/>
    <property type="evidence" value="ECO:0000318"/>
    <property type="project" value="GO_Central"/>
</dbReference>
<evidence type="ECO:0000256" key="2">
    <source>
        <dbReference type="PROSITE-ProRule" id="PRU00168"/>
    </source>
</evidence>
<dbReference type="InterPro" id="IPR023578">
    <property type="entry name" value="Ras_GEF_dom_sf"/>
</dbReference>
<evidence type="ECO:0000313" key="5">
    <source>
        <dbReference type="EnsemblMetazoa" id="HelroP80378"/>
    </source>
</evidence>
<dbReference type="Pfam" id="PF00617">
    <property type="entry name" value="RasGEF"/>
    <property type="match status" value="1"/>
</dbReference>
<dbReference type="GeneID" id="20215799"/>
<dbReference type="Proteomes" id="UP000015101">
    <property type="component" value="Unassembled WGS sequence"/>
</dbReference>
<evidence type="ECO:0000313" key="4">
    <source>
        <dbReference type="EMBL" id="ESO03469.1"/>
    </source>
</evidence>
<dbReference type="EMBL" id="AMQM01004712">
    <property type="status" value="NOT_ANNOTATED_CDS"/>
    <property type="molecule type" value="Genomic_DNA"/>
</dbReference>
<name>T1G401_HELRO</name>
<organism evidence="5 6">
    <name type="scientific">Helobdella robusta</name>
    <name type="common">Californian leech</name>
    <dbReference type="NCBI Taxonomy" id="6412"/>
    <lineage>
        <taxon>Eukaryota</taxon>
        <taxon>Metazoa</taxon>
        <taxon>Spiralia</taxon>
        <taxon>Lophotrochozoa</taxon>
        <taxon>Annelida</taxon>
        <taxon>Clitellata</taxon>
        <taxon>Hirudinea</taxon>
        <taxon>Rhynchobdellida</taxon>
        <taxon>Glossiphoniidae</taxon>
        <taxon>Helobdella</taxon>
    </lineage>
</organism>
<gene>
    <name evidence="5" type="primary">20215799</name>
    <name evidence="4" type="ORF">HELRODRAFT_80378</name>
</gene>
<dbReference type="GO" id="GO:0005085">
    <property type="term" value="F:guanyl-nucleotide exchange factor activity"/>
    <property type="evidence" value="ECO:0000318"/>
    <property type="project" value="GO_Central"/>
</dbReference>
<dbReference type="EMBL" id="KB096633">
    <property type="protein sequence ID" value="ESO03469.1"/>
    <property type="molecule type" value="Genomic_DNA"/>
</dbReference>
<dbReference type="HOGENOM" id="CLU_021333_1_0_1"/>
<dbReference type="PANTHER" id="PTHR23113:SF368">
    <property type="entry name" value="CELL DIVISION CONTROL PROTEIN 25"/>
    <property type="match status" value="1"/>
</dbReference>
<reference evidence="5" key="3">
    <citation type="submission" date="2015-06" db="UniProtKB">
        <authorList>
            <consortium name="EnsemblMetazoa"/>
        </authorList>
    </citation>
    <scope>IDENTIFICATION</scope>
</reference>
<dbReference type="InParanoid" id="T1G401"/>
<dbReference type="Gene3D" id="1.10.840.10">
    <property type="entry name" value="Ras guanine-nucleotide exchange factors catalytic domain"/>
    <property type="match status" value="1"/>
</dbReference>
<dbReference type="SMART" id="SM00147">
    <property type="entry name" value="RasGEF"/>
    <property type="match status" value="1"/>
</dbReference>
<dbReference type="SUPFAM" id="SSF48366">
    <property type="entry name" value="Ras GEF"/>
    <property type="match status" value="1"/>
</dbReference>
<feature type="domain" description="Ras-GEF" evidence="3">
    <location>
        <begin position="60"/>
        <end position="286"/>
    </location>
</feature>
<accession>T1G401</accession>
<dbReference type="CDD" id="cd00155">
    <property type="entry name" value="RasGEF"/>
    <property type="match status" value="1"/>
</dbReference>
<dbReference type="InterPro" id="IPR001895">
    <property type="entry name" value="RASGEF_cat_dom"/>
</dbReference>
<dbReference type="RefSeq" id="XP_009018617.1">
    <property type="nucleotide sequence ID" value="XM_009020369.1"/>
</dbReference>
<dbReference type="GO" id="GO:0007265">
    <property type="term" value="P:Ras protein signal transduction"/>
    <property type="evidence" value="ECO:0000318"/>
    <property type="project" value="GO_Central"/>
</dbReference>
<dbReference type="AlphaFoldDB" id="T1G401"/>